<dbReference type="OrthoDB" id="5823874at2759"/>
<feature type="compositionally biased region" description="Polar residues" evidence="2">
    <location>
        <begin position="45"/>
        <end position="59"/>
    </location>
</feature>
<dbReference type="RefSeq" id="XP_020306777.1">
    <property type="nucleotide sequence ID" value="XM_020449686.1"/>
</dbReference>
<dbReference type="AlphaFoldDB" id="A0A1S0UKP8"/>
<protein>
    <submittedName>
        <fullName evidence="3">Uncharacterized protein</fullName>
    </submittedName>
</protein>
<dbReference type="CTD" id="31251543"/>
<dbReference type="OMA" id="RHVTFAT"/>
<feature type="region of interest" description="Disordered" evidence="2">
    <location>
        <begin position="1"/>
        <end position="74"/>
    </location>
</feature>
<evidence type="ECO:0000256" key="1">
    <source>
        <dbReference type="SAM" id="Coils"/>
    </source>
</evidence>
<gene>
    <name evidence="3" type="ORF">LOAG_17027</name>
</gene>
<reference evidence="3" key="1">
    <citation type="submission" date="2012-04" db="EMBL/GenBank/DDBJ databases">
        <title>The Genome Sequence of Loa loa.</title>
        <authorList>
            <consortium name="The Broad Institute Genome Sequencing Platform"/>
            <consortium name="Broad Institute Genome Sequencing Center for Infectious Disease"/>
            <person name="Nutman T.B."/>
            <person name="Fink D.L."/>
            <person name="Russ C."/>
            <person name="Young S."/>
            <person name="Zeng Q."/>
            <person name="Gargeya S."/>
            <person name="Alvarado L."/>
            <person name="Berlin A."/>
            <person name="Chapman S.B."/>
            <person name="Chen Z."/>
            <person name="Freedman E."/>
            <person name="Gellesch M."/>
            <person name="Goldberg J."/>
            <person name="Griggs A."/>
            <person name="Gujja S."/>
            <person name="Heilman E.R."/>
            <person name="Heiman D."/>
            <person name="Howarth C."/>
            <person name="Mehta T."/>
            <person name="Neiman D."/>
            <person name="Pearson M."/>
            <person name="Roberts A."/>
            <person name="Saif S."/>
            <person name="Shea T."/>
            <person name="Shenoy N."/>
            <person name="Sisk P."/>
            <person name="Stolte C."/>
            <person name="Sykes S."/>
            <person name="White J."/>
            <person name="Yandava C."/>
            <person name="Haas B."/>
            <person name="Henn M.R."/>
            <person name="Nusbaum C."/>
            <person name="Birren B."/>
        </authorList>
    </citation>
    <scope>NUCLEOTIDE SEQUENCE [LARGE SCALE GENOMIC DNA]</scope>
</reference>
<name>A0A1S0UKP8_LOALO</name>
<proteinExistence type="predicted"/>
<organism evidence="3">
    <name type="scientific">Loa loa</name>
    <name type="common">Eye worm</name>
    <name type="synonym">Filaria loa</name>
    <dbReference type="NCBI Taxonomy" id="7209"/>
    <lineage>
        <taxon>Eukaryota</taxon>
        <taxon>Metazoa</taxon>
        <taxon>Ecdysozoa</taxon>
        <taxon>Nematoda</taxon>
        <taxon>Chromadorea</taxon>
        <taxon>Rhabditida</taxon>
        <taxon>Spirurina</taxon>
        <taxon>Spiruromorpha</taxon>
        <taxon>Filarioidea</taxon>
        <taxon>Onchocercidae</taxon>
        <taxon>Loa</taxon>
    </lineage>
</organism>
<dbReference type="EMBL" id="JH712099">
    <property type="protein sequence ID" value="EJD75948.1"/>
    <property type="molecule type" value="Genomic_DNA"/>
</dbReference>
<dbReference type="KEGG" id="loa:LOAG_17027"/>
<keyword evidence="1" id="KW-0175">Coiled coil</keyword>
<sequence>MSNNPSEATVLRPSLKKQSAHAQSRSKDSDAKRHVTFATPKLPPSKSNLSKQQRTSDQGISKFRRQKSVVDSHRKRIPSVQLVELRAKKNKHNEQIVRLCEAQEALVKSDYIIKRMEKKAKEQEAVATALLQNAVSLIEIDVLRSFEKQRVGNVLDNVAEHQHKTAQELHKELAGFSERMADIGKALTTIKKCNEMLDMQFTSTEGERGLSVAEEMKLLSADISLYLNVLDSLKQFHL</sequence>
<evidence type="ECO:0000256" key="2">
    <source>
        <dbReference type="SAM" id="MobiDB-lite"/>
    </source>
</evidence>
<feature type="coiled-coil region" evidence="1">
    <location>
        <begin position="82"/>
        <end position="133"/>
    </location>
</feature>
<dbReference type="GeneID" id="31251543"/>
<feature type="compositionally biased region" description="Basic residues" evidence="2">
    <location>
        <begin position="62"/>
        <end position="74"/>
    </location>
</feature>
<accession>A0A1S0UKP8</accession>
<evidence type="ECO:0000313" key="3">
    <source>
        <dbReference type="EMBL" id="EJD75948.1"/>
    </source>
</evidence>